<organism evidence="1 2">
    <name type="scientific">Panagrolaimus sp. PS1159</name>
    <dbReference type="NCBI Taxonomy" id="55785"/>
    <lineage>
        <taxon>Eukaryota</taxon>
        <taxon>Metazoa</taxon>
        <taxon>Ecdysozoa</taxon>
        <taxon>Nematoda</taxon>
        <taxon>Chromadorea</taxon>
        <taxon>Rhabditida</taxon>
        <taxon>Tylenchina</taxon>
        <taxon>Panagrolaimomorpha</taxon>
        <taxon>Panagrolaimoidea</taxon>
        <taxon>Panagrolaimidae</taxon>
        <taxon>Panagrolaimus</taxon>
    </lineage>
</organism>
<name>A0AC35F9M3_9BILA</name>
<accession>A0AC35F9M3</accession>
<reference evidence="2" key="1">
    <citation type="submission" date="2022-11" db="UniProtKB">
        <authorList>
            <consortium name="WormBaseParasite"/>
        </authorList>
    </citation>
    <scope>IDENTIFICATION</scope>
</reference>
<protein>
    <submittedName>
        <fullName evidence="2">Homeobox domain-containing protein</fullName>
    </submittedName>
</protein>
<evidence type="ECO:0000313" key="2">
    <source>
        <dbReference type="WBParaSite" id="PS1159_v2.g15347.t1"/>
    </source>
</evidence>
<sequence length="198" mass="22857">MIPPFDYNNMFNFIAASTSDYGRGVNRGRRERITYSRKQLEILEDMFRQTHYPDVFKRENLSAILGVPEGRIQVWFKNRRARFRQSSRLPFHPSNNSSLDSEDLKVCKSELPEIHHRSPQATPSSSSSSGDNLSNESLSPSTTKTTLNGIQKIETFDDFKLHHHPQQQQIQPQHPLSNPPGFDNLKDLYSMQIPILFL</sequence>
<evidence type="ECO:0000313" key="1">
    <source>
        <dbReference type="Proteomes" id="UP000887580"/>
    </source>
</evidence>
<dbReference type="Proteomes" id="UP000887580">
    <property type="component" value="Unplaced"/>
</dbReference>
<proteinExistence type="predicted"/>
<dbReference type="WBParaSite" id="PS1159_v2.g15347.t1">
    <property type="protein sequence ID" value="PS1159_v2.g15347.t1"/>
    <property type="gene ID" value="PS1159_v2.g15347"/>
</dbReference>